<reference evidence="2 3" key="1">
    <citation type="journal article" date="2024" name="G3 (Bethesda)">
        <title>Genome assembly of Hibiscus sabdariffa L. provides insights into metabolisms of medicinal natural products.</title>
        <authorList>
            <person name="Kim T."/>
        </authorList>
    </citation>
    <scope>NUCLEOTIDE SEQUENCE [LARGE SCALE GENOMIC DNA]</scope>
    <source>
        <strain evidence="2">TK-2024</strain>
        <tissue evidence="2">Old leaves</tissue>
    </source>
</reference>
<keyword evidence="3" id="KW-1185">Reference proteome</keyword>
<evidence type="ECO:0000313" key="2">
    <source>
        <dbReference type="EMBL" id="KAK8557687.1"/>
    </source>
</evidence>
<feature type="chain" id="PRO_5045083335" description="Secreted protein" evidence="1">
    <location>
        <begin position="21"/>
        <end position="117"/>
    </location>
</feature>
<dbReference type="EMBL" id="JBBPBM010000016">
    <property type="protein sequence ID" value="KAK8557687.1"/>
    <property type="molecule type" value="Genomic_DNA"/>
</dbReference>
<evidence type="ECO:0000313" key="3">
    <source>
        <dbReference type="Proteomes" id="UP001472677"/>
    </source>
</evidence>
<feature type="signal peptide" evidence="1">
    <location>
        <begin position="1"/>
        <end position="20"/>
    </location>
</feature>
<comment type="caution">
    <text evidence="2">The sequence shown here is derived from an EMBL/GenBank/DDBJ whole genome shotgun (WGS) entry which is preliminary data.</text>
</comment>
<organism evidence="2 3">
    <name type="scientific">Hibiscus sabdariffa</name>
    <name type="common">roselle</name>
    <dbReference type="NCBI Taxonomy" id="183260"/>
    <lineage>
        <taxon>Eukaryota</taxon>
        <taxon>Viridiplantae</taxon>
        <taxon>Streptophyta</taxon>
        <taxon>Embryophyta</taxon>
        <taxon>Tracheophyta</taxon>
        <taxon>Spermatophyta</taxon>
        <taxon>Magnoliopsida</taxon>
        <taxon>eudicotyledons</taxon>
        <taxon>Gunneridae</taxon>
        <taxon>Pentapetalae</taxon>
        <taxon>rosids</taxon>
        <taxon>malvids</taxon>
        <taxon>Malvales</taxon>
        <taxon>Malvaceae</taxon>
        <taxon>Malvoideae</taxon>
        <taxon>Hibiscus</taxon>
    </lineage>
</organism>
<proteinExistence type="predicted"/>
<accession>A0ABR2EC47</accession>
<dbReference type="Proteomes" id="UP001472677">
    <property type="component" value="Unassembled WGS sequence"/>
</dbReference>
<sequence length="117" mass="12173">MIYGSVATLGLFLGSGSVSGGACRSSPAKACCLTCAIEAGCSAGSGVGYEGIQIVLQRADVAHCLGCSMRSLDAFSMPDYRFLTMFVGVESWAKIIFDVSKVAVPRLIVPLLVVGCW</sequence>
<name>A0ABR2EC47_9ROSI</name>
<gene>
    <name evidence="2" type="ORF">V6N12_009914</name>
</gene>
<evidence type="ECO:0000256" key="1">
    <source>
        <dbReference type="SAM" id="SignalP"/>
    </source>
</evidence>
<keyword evidence="1" id="KW-0732">Signal</keyword>
<protein>
    <recommendedName>
        <fullName evidence="4">Secreted protein</fullName>
    </recommendedName>
</protein>
<evidence type="ECO:0008006" key="4">
    <source>
        <dbReference type="Google" id="ProtNLM"/>
    </source>
</evidence>